<gene>
    <name evidence="1" type="ORF">CI238_06392</name>
</gene>
<sequence>MAKITHLPEELLQKVLAEFMNINRHVAYMVMPLFEVNADDLTTLKAASQTCRALHDVASPLIWKHLCLTRHDRPGYPTTPQLIALIRLWHERPQIAAHVHTLFLSGDLLPYGQQLIKDDDVAFISTVLQELGLPVSPWHETFNNLSFITALLVLMARNARVLDLCVGGDFFKCMPSPGETFVRLELLTRFRCHPTTGHSIADMDPLLRLAPNLKALGVWPAHLGYGDLDWSGITTLSLTNADISEAKIVEVIRSCRGLKEFTFSPDQTKAPNEIIAALSMHASTLRKLDLHFQAEYDDDLWVGSLAMFTSLEELSIYSGDMGKGGNCTLQTLPSSLKLLKINGYPYESCEEIKSLASQIQTGGYPNLKEVRLPVWECDSDHPGPCRGHYVDEDHGYESGIDEHGSDWEYLSGDEEEACDGGKTVHDLRAILLKAGVSCKIR</sequence>
<dbReference type="Proteomes" id="UP000076584">
    <property type="component" value="Unassembled WGS sequence"/>
</dbReference>
<keyword evidence="2" id="KW-1185">Reference proteome</keyword>
<name>A0A167DBM0_COLIC</name>
<evidence type="ECO:0000313" key="2">
    <source>
        <dbReference type="Proteomes" id="UP000076584"/>
    </source>
</evidence>
<accession>A0A167DBM0</accession>
<dbReference type="EMBL" id="LFIW01001088">
    <property type="protein sequence ID" value="KZL83657.1"/>
    <property type="molecule type" value="Genomic_DNA"/>
</dbReference>
<dbReference type="InterPro" id="IPR032675">
    <property type="entry name" value="LRR_dom_sf"/>
</dbReference>
<proteinExistence type="predicted"/>
<reference evidence="1 2" key="1">
    <citation type="submission" date="2015-06" db="EMBL/GenBank/DDBJ databases">
        <title>Survival trade-offs in plant roots during colonization by closely related pathogenic and mutualistic fungi.</title>
        <authorList>
            <person name="Hacquard S."/>
            <person name="Kracher B."/>
            <person name="Hiruma K."/>
            <person name="Weinman A."/>
            <person name="Muench P."/>
            <person name="Garrido Oter R."/>
            <person name="Ver Loren van Themaat E."/>
            <person name="Dallerey J.-F."/>
            <person name="Damm U."/>
            <person name="Henrissat B."/>
            <person name="Lespinet O."/>
            <person name="Thon M."/>
            <person name="Kemen E."/>
            <person name="McHardy A.C."/>
            <person name="Schulze-Lefert P."/>
            <person name="O'Connell R.J."/>
        </authorList>
    </citation>
    <scope>NUCLEOTIDE SEQUENCE [LARGE SCALE GENOMIC DNA]</scope>
    <source>
        <strain evidence="1 2">MAFF 238704</strain>
    </source>
</reference>
<dbReference type="AlphaFoldDB" id="A0A167DBM0"/>
<comment type="caution">
    <text evidence="1">The sequence shown here is derived from an EMBL/GenBank/DDBJ whole genome shotgun (WGS) entry which is preliminary data.</text>
</comment>
<dbReference type="STRING" id="1573173.A0A167DBM0"/>
<evidence type="ECO:0000313" key="1">
    <source>
        <dbReference type="EMBL" id="KZL83657.1"/>
    </source>
</evidence>
<dbReference type="Gene3D" id="3.80.10.10">
    <property type="entry name" value="Ribonuclease Inhibitor"/>
    <property type="match status" value="1"/>
</dbReference>
<organism evidence="1 2">
    <name type="scientific">Colletotrichum incanum</name>
    <name type="common">Soybean anthracnose fungus</name>
    <dbReference type="NCBI Taxonomy" id="1573173"/>
    <lineage>
        <taxon>Eukaryota</taxon>
        <taxon>Fungi</taxon>
        <taxon>Dikarya</taxon>
        <taxon>Ascomycota</taxon>
        <taxon>Pezizomycotina</taxon>
        <taxon>Sordariomycetes</taxon>
        <taxon>Hypocreomycetidae</taxon>
        <taxon>Glomerellales</taxon>
        <taxon>Glomerellaceae</taxon>
        <taxon>Colletotrichum</taxon>
        <taxon>Colletotrichum spaethianum species complex</taxon>
    </lineage>
</organism>
<dbReference type="SUPFAM" id="SSF52047">
    <property type="entry name" value="RNI-like"/>
    <property type="match status" value="1"/>
</dbReference>
<dbReference type="OrthoDB" id="4757858at2759"/>
<protein>
    <submittedName>
        <fullName evidence="1">F-box domain protein</fullName>
    </submittedName>
</protein>